<dbReference type="GO" id="GO:0005634">
    <property type="term" value="C:nucleus"/>
    <property type="evidence" value="ECO:0007669"/>
    <property type="project" value="InterPro"/>
</dbReference>
<comment type="caution">
    <text evidence="4">The sequence shown here is derived from an EMBL/GenBank/DDBJ whole genome shotgun (WGS) entry which is preliminary data.</text>
</comment>
<dbReference type="GO" id="GO:0005096">
    <property type="term" value="F:GTPase activator activity"/>
    <property type="evidence" value="ECO:0007669"/>
    <property type="project" value="UniProtKB-KW"/>
</dbReference>
<dbReference type="InterPro" id="IPR027107">
    <property type="entry name" value="Tuberin/Ral-act_asu"/>
</dbReference>
<evidence type="ECO:0000256" key="1">
    <source>
        <dbReference type="ARBA" id="ARBA00022468"/>
    </source>
</evidence>
<dbReference type="GO" id="GO:0005737">
    <property type="term" value="C:cytoplasm"/>
    <property type="evidence" value="ECO:0007669"/>
    <property type="project" value="TreeGrafter"/>
</dbReference>
<dbReference type="OrthoDB" id="19311at2759"/>
<dbReference type="Proteomes" id="UP000235965">
    <property type="component" value="Unassembled WGS sequence"/>
</dbReference>
<name>A0A2J7QNM7_9NEOP</name>
<reference evidence="4 5" key="1">
    <citation type="submission" date="2017-12" db="EMBL/GenBank/DDBJ databases">
        <title>Hemimetabolous genomes reveal molecular basis of termite eusociality.</title>
        <authorList>
            <person name="Harrison M.C."/>
            <person name="Jongepier E."/>
            <person name="Robertson H.M."/>
            <person name="Arning N."/>
            <person name="Bitard-Feildel T."/>
            <person name="Chao H."/>
            <person name="Childers C.P."/>
            <person name="Dinh H."/>
            <person name="Doddapaneni H."/>
            <person name="Dugan S."/>
            <person name="Gowin J."/>
            <person name="Greiner C."/>
            <person name="Han Y."/>
            <person name="Hu H."/>
            <person name="Hughes D.S.T."/>
            <person name="Huylmans A.-K."/>
            <person name="Kemena C."/>
            <person name="Kremer L.P.M."/>
            <person name="Lee S.L."/>
            <person name="Lopez-Ezquerra A."/>
            <person name="Mallet L."/>
            <person name="Monroy-Kuhn J.M."/>
            <person name="Moser A."/>
            <person name="Murali S.C."/>
            <person name="Muzny D.M."/>
            <person name="Otani S."/>
            <person name="Piulachs M.-D."/>
            <person name="Poelchau M."/>
            <person name="Qu J."/>
            <person name="Schaub F."/>
            <person name="Wada-Katsumata A."/>
            <person name="Worley K.C."/>
            <person name="Xie Q."/>
            <person name="Ylla G."/>
            <person name="Poulsen M."/>
            <person name="Gibbs R.A."/>
            <person name="Schal C."/>
            <person name="Richards S."/>
            <person name="Belles X."/>
            <person name="Korb J."/>
            <person name="Bornberg-Bauer E."/>
        </authorList>
    </citation>
    <scope>NUCLEOTIDE SEQUENCE [LARGE SCALE GENOMIC DNA]</scope>
    <source>
        <tissue evidence="4">Whole body</tissue>
    </source>
</reference>
<feature type="compositionally biased region" description="Polar residues" evidence="2">
    <location>
        <begin position="602"/>
        <end position="631"/>
    </location>
</feature>
<keyword evidence="1" id="KW-0343">GTPase activation</keyword>
<dbReference type="EMBL" id="NEVH01012566">
    <property type="protein sequence ID" value="PNF30188.1"/>
    <property type="molecule type" value="Genomic_DNA"/>
</dbReference>
<proteinExistence type="predicted"/>
<accession>A0A2J7QNM7</accession>
<evidence type="ECO:0000259" key="3">
    <source>
        <dbReference type="PROSITE" id="PS50085"/>
    </source>
</evidence>
<feature type="domain" description="Rap-GAP" evidence="3">
    <location>
        <begin position="325"/>
        <end position="533"/>
    </location>
</feature>
<dbReference type="FunFam" id="3.40.50.11210:FF:000001">
    <property type="entry name" value="Ral GTPase-activating protein subunit alpha-1 isoform 1"/>
    <property type="match status" value="1"/>
</dbReference>
<dbReference type="PANTHER" id="PTHR10063">
    <property type="entry name" value="TUBERIN"/>
    <property type="match status" value="1"/>
</dbReference>
<dbReference type="AlphaFoldDB" id="A0A2J7QNM7"/>
<dbReference type="SUPFAM" id="SSF111347">
    <property type="entry name" value="Rap/Ran-GAP"/>
    <property type="match status" value="1"/>
</dbReference>
<organism evidence="4 5">
    <name type="scientific">Cryptotermes secundus</name>
    <dbReference type="NCBI Taxonomy" id="105785"/>
    <lineage>
        <taxon>Eukaryota</taxon>
        <taxon>Metazoa</taxon>
        <taxon>Ecdysozoa</taxon>
        <taxon>Arthropoda</taxon>
        <taxon>Hexapoda</taxon>
        <taxon>Insecta</taxon>
        <taxon>Pterygota</taxon>
        <taxon>Neoptera</taxon>
        <taxon>Polyneoptera</taxon>
        <taxon>Dictyoptera</taxon>
        <taxon>Blattodea</taxon>
        <taxon>Blattoidea</taxon>
        <taxon>Termitoidae</taxon>
        <taxon>Kalotermitidae</taxon>
        <taxon>Cryptotermitinae</taxon>
        <taxon>Cryptotermes</taxon>
    </lineage>
</organism>
<evidence type="ECO:0000313" key="5">
    <source>
        <dbReference type="Proteomes" id="UP000235965"/>
    </source>
</evidence>
<protein>
    <recommendedName>
        <fullName evidence="3">Rap-GAP domain-containing protein</fullName>
    </recommendedName>
</protein>
<dbReference type="GO" id="GO:0051056">
    <property type="term" value="P:regulation of small GTPase mediated signal transduction"/>
    <property type="evidence" value="ECO:0007669"/>
    <property type="project" value="InterPro"/>
</dbReference>
<dbReference type="Pfam" id="PF02145">
    <property type="entry name" value="Rap_GAP"/>
    <property type="match status" value="1"/>
</dbReference>
<dbReference type="PROSITE" id="PS50085">
    <property type="entry name" value="RAPGAP"/>
    <property type="match status" value="1"/>
</dbReference>
<dbReference type="PANTHER" id="PTHR10063:SF11">
    <property type="entry name" value="RHO GTPASE-ACTIVATING PROTEIN CG5521-RELATED"/>
    <property type="match status" value="1"/>
</dbReference>
<sequence>MIQESGSLSHHHHSNQSIQMAARMVMMHLVNHLGHFPMGIGAARLSSMVVEHDDVPGLATDELSAEVFSAPNIQLFVLSNSLMVSLVELPALEVPGGGITAGLRTAPSQVRIILRDLSGKASWDASILYCSPEDSICSHRLTKEEETEDGVGICGSSKPISVSSRLEEAMLTSSFVGGELHSCPPQHTLRHRPPHMLPTCDNGAEDMDNLDDLLQYLGYTSPECLESLDTPRNIPATPPPPLTREAEEDTITMVLNQRNAEQEYLQRRSADITMLAGCMATFPHKPSQSPFQHCRLLFSQLGLAGWERRSQLHLLSKNEKLLRELRNLDTQRCRETHKIAVVYVAEGQEDKSSILSNTCGSQAYEEFIAGLAWEVELESHTGFLGGLQRNKSTGETAPYYATSFLEVIFHVATRMPSSSQESLLQKTRHLGNDEVHIVWSEHSRDYRRGIIPTEFCDVLIVIYPLPNRLYRVQVSRKSEVPYFGPLFNESIVDDKVLPGLVRASAIGASRAKRSMLPFYQNYYEERAKSLETVVRNHKDATTFEEFTAQVYSPVQATSPFCPGPNRSSGTDGIRVWFANNESASSDTALHGISPRPLKKLSFKTTARRSLTTKSESISLTPPDSPTTRKSK</sequence>
<evidence type="ECO:0000256" key="2">
    <source>
        <dbReference type="SAM" id="MobiDB-lite"/>
    </source>
</evidence>
<dbReference type="Gene3D" id="3.40.50.11210">
    <property type="entry name" value="Rap/Ran-GAP"/>
    <property type="match status" value="1"/>
</dbReference>
<dbReference type="InterPro" id="IPR000331">
    <property type="entry name" value="Rap/Ran_GAP_dom"/>
</dbReference>
<feature type="region of interest" description="Disordered" evidence="2">
    <location>
        <begin position="600"/>
        <end position="631"/>
    </location>
</feature>
<dbReference type="InterPro" id="IPR035974">
    <property type="entry name" value="Rap/Ran-GAP_sf"/>
</dbReference>
<gene>
    <name evidence="4" type="ORF">B7P43_G08427</name>
</gene>
<keyword evidence="5" id="KW-1185">Reference proteome</keyword>
<evidence type="ECO:0000313" key="4">
    <source>
        <dbReference type="EMBL" id="PNF30188.1"/>
    </source>
</evidence>